<evidence type="ECO:0000256" key="2">
    <source>
        <dbReference type="ARBA" id="ARBA00023116"/>
    </source>
</evidence>
<evidence type="ECO:0000313" key="6">
    <source>
        <dbReference type="WBParaSite" id="GPUH_0001067901-mRNA-1"/>
    </source>
</evidence>
<protein>
    <submittedName>
        <fullName evidence="6">RIBORED_LARGE domain-containing protein</fullName>
    </submittedName>
</protein>
<keyword evidence="5" id="KW-1185">Reference proteome</keyword>
<dbReference type="AlphaFoldDB" id="A0A183DPM5"/>
<dbReference type="InterPro" id="IPR013346">
    <property type="entry name" value="NrdE_NrdA_C"/>
</dbReference>
<dbReference type="Pfam" id="PF02867">
    <property type="entry name" value="Ribonuc_red_lgC"/>
    <property type="match status" value="1"/>
</dbReference>
<dbReference type="PANTHER" id="PTHR11573">
    <property type="entry name" value="RIBONUCLEOSIDE-DIPHOSPHATE REDUCTASE LARGE CHAIN"/>
    <property type="match status" value="1"/>
</dbReference>
<dbReference type="Proteomes" id="UP000271098">
    <property type="component" value="Unassembled WGS sequence"/>
</dbReference>
<dbReference type="SUPFAM" id="SSF51998">
    <property type="entry name" value="PFL-like glycyl radical enzymes"/>
    <property type="match status" value="1"/>
</dbReference>
<feature type="domain" description="Ribonucleotide reductase large subunit" evidence="3">
    <location>
        <begin position="43"/>
        <end position="65"/>
    </location>
</feature>
<dbReference type="GO" id="GO:0005524">
    <property type="term" value="F:ATP binding"/>
    <property type="evidence" value="ECO:0007669"/>
    <property type="project" value="TreeGrafter"/>
</dbReference>
<dbReference type="GO" id="GO:0009263">
    <property type="term" value="P:deoxyribonucleotide biosynthetic process"/>
    <property type="evidence" value="ECO:0007669"/>
    <property type="project" value="UniProtKB-KW"/>
</dbReference>
<dbReference type="GO" id="GO:0004748">
    <property type="term" value="F:ribonucleoside-diphosphate reductase activity, thioredoxin disulfide as acceptor"/>
    <property type="evidence" value="ECO:0007669"/>
    <property type="project" value="TreeGrafter"/>
</dbReference>
<dbReference type="Gene3D" id="3.20.70.20">
    <property type="match status" value="1"/>
</dbReference>
<reference evidence="6" key="1">
    <citation type="submission" date="2016-06" db="UniProtKB">
        <authorList>
            <consortium name="WormBaseParasite"/>
        </authorList>
    </citation>
    <scope>IDENTIFICATION</scope>
</reference>
<gene>
    <name evidence="4" type="ORF">GPUH_LOCUS10666</name>
</gene>
<name>A0A183DPM5_9BILA</name>
<keyword evidence="2" id="KW-0215">Deoxyribonucleotide synthesis</keyword>
<dbReference type="WBParaSite" id="GPUH_0001067901-mRNA-1">
    <property type="protein sequence ID" value="GPUH_0001067901-mRNA-1"/>
    <property type="gene ID" value="GPUH_0001067901"/>
</dbReference>
<dbReference type="EMBL" id="UYRT01078088">
    <property type="protein sequence ID" value="VDN17751.1"/>
    <property type="molecule type" value="Genomic_DNA"/>
</dbReference>
<dbReference type="InterPro" id="IPR000788">
    <property type="entry name" value="RNR_lg_C"/>
</dbReference>
<proteinExistence type="inferred from homology"/>
<dbReference type="OrthoDB" id="3000483at2759"/>
<dbReference type="PANTHER" id="PTHR11573:SF6">
    <property type="entry name" value="RIBONUCLEOSIDE-DIPHOSPHATE REDUCTASE LARGE SUBUNIT"/>
    <property type="match status" value="1"/>
</dbReference>
<evidence type="ECO:0000256" key="1">
    <source>
        <dbReference type="ARBA" id="ARBA00010406"/>
    </source>
</evidence>
<evidence type="ECO:0000259" key="3">
    <source>
        <dbReference type="PROSITE" id="PS00089"/>
    </source>
</evidence>
<organism evidence="6">
    <name type="scientific">Gongylonema pulchrum</name>
    <dbReference type="NCBI Taxonomy" id="637853"/>
    <lineage>
        <taxon>Eukaryota</taxon>
        <taxon>Metazoa</taxon>
        <taxon>Ecdysozoa</taxon>
        <taxon>Nematoda</taxon>
        <taxon>Chromadorea</taxon>
        <taxon>Rhabditida</taxon>
        <taxon>Spirurina</taxon>
        <taxon>Spiruromorpha</taxon>
        <taxon>Spiruroidea</taxon>
        <taxon>Gongylonematidae</taxon>
        <taxon>Gongylonema</taxon>
    </lineage>
</organism>
<dbReference type="InterPro" id="IPR039718">
    <property type="entry name" value="Rrm1"/>
</dbReference>
<reference evidence="4 5" key="2">
    <citation type="submission" date="2018-11" db="EMBL/GenBank/DDBJ databases">
        <authorList>
            <consortium name="Pathogen Informatics"/>
        </authorList>
    </citation>
    <scope>NUCLEOTIDE SEQUENCE [LARGE SCALE GENOMIC DNA]</scope>
</reference>
<evidence type="ECO:0000313" key="4">
    <source>
        <dbReference type="EMBL" id="VDN17751.1"/>
    </source>
</evidence>
<sequence>MYHAALEASCELAEVDGPYETYDGSPILQFDMWNVTPTDQWDWSSLRQKIEKCGIRNSLLLAPMPTASTAQILGNNESFEPYTTNVYTRNVLSGSFQVYNQHLVKDLMKLNLWDDSMQREIIANKGSVKNIERIPQEIRELYKTVWELSQRDLIDMAADRGAFIDQSQSLNIFIARPNYGNITSMHFYGWNKGLKTGMYYLRTRPAVDAVQFTVDKTKLKDKQCAAKMVECAVNTADQCTMCSS</sequence>
<dbReference type="PROSITE" id="PS00089">
    <property type="entry name" value="RIBORED_LARGE"/>
    <property type="match status" value="1"/>
</dbReference>
<accession>A0A183DPM5</accession>
<dbReference type="GO" id="GO:0005971">
    <property type="term" value="C:ribonucleoside-diphosphate reductase complex"/>
    <property type="evidence" value="ECO:0007669"/>
    <property type="project" value="TreeGrafter"/>
</dbReference>
<evidence type="ECO:0000313" key="5">
    <source>
        <dbReference type="Proteomes" id="UP000271098"/>
    </source>
</evidence>
<comment type="similarity">
    <text evidence="1">Belongs to the ribonucleoside diphosphate reductase large chain family.</text>
</comment>